<evidence type="ECO:0000313" key="2">
    <source>
        <dbReference type="Proteomes" id="UP000034492"/>
    </source>
</evidence>
<dbReference type="EMBL" id="LBSA01000015">
    <property type="protein sequence ID" value="KKQ09223.1"/>
    <property type="molecule type" value="Genomic_DNA"/>
</dbReference>
<sequence length="246" mass="27609">MTEIDERTITLKPFISSDVTLNPKGARVEQLYLGGSLLWDKVTRGDGKETSTHPCTPIFGSETWTSFVLPQHGPMRNDEVRILTTQSAAIAIYDIHEGTYPNGISVYQQFSLDSNNFTIKTTHFNQGNEPAPVNFAEHAYWLTPKGWEGLMINGEDVTQLVKEDRILKWKDLNEILIPGVPRILLAQKGLPYANLWAGTNSKGLCDTHYVCIEPVEQDPTSSKGFGYKESLILPGHFRQNEFTIIV</sequence>
<accession>A0A0G0EQM7</accession>
<evidence type="ECO:0008006" key="3">
    <source>
        <dbReference type="Google" id="ProtNLM"/>
    </source>
</evidence>
<dbReference type="GO" id="GO:0005975">
    <property type="term" value="P:carbohydrate metabolic process"/>
    <property type="evidence" value="ECO:0007669"/>
    <property type="project" value="InterPro"/>
</dbReference>
<gene>
    <name evidence="1" type="ORF">US19_C0015G0016</name>
</gene>
<dbReference type="InterPro" id="IPR008183">
    <property type="entry name" value="Aldose_1/G6P_1-epimerase"/>
</dbReference>
<dbReference type="Pfam" id="PF01263">
    <property type="entry name" value="Aldose_epim"/>
    <property type="match status" value="1"/>
</dbReference>
<protein>
    <recommendedName>
        <fullName evidence="3">Aldose 1-epimerase</fullName>
    </recommendedName>
</protein>
<dbReference type="Gene3D" id="2.70.98.10">
    <property type="match status" value="1"/>
</dbReference>
<dbReference type="InterPro" id="IPR011013">
    <property type="entry name" value="Gal_mutarotase_sf_dom"/>
</dbReference>
<dbReference type="GO" id="GO:0016853">
    <property type="term" value="F:isomerase activity"/>
    <property type="evidence" value="ECO:0007669"/>
    <property type="project" value="InterPro"/>
</dbReference>
<comment type="caution">
    <text evidence="1">The sequence shown here is derived from an EMBL/GenBank/DDBJ whole genome shotgun (WGS) entry which is preliminary data.</text>
</comment>
<dbReference type="AlphaFoldDB" id="A0A0G0EQM7"/>
<proteinExistence type="predicted"/>
<name>A0A0G0EQM7_9BACT</name>
<reference evidence="1 2" key="1">
    <citation type="journal article" date="2015" name="Nature">
        <title>rRNA introns, odd ribosomes, and small enigmatic genomes across a large radiation of phyla.</title>
        <authorList>
            <person name="Brown C.T."/>
            <person name="Hug L.A."/>
            <person name="Thomas B.C."/>
            <person name="Sharon I."/>
            <person name="Castelle C.J."/>
            <person name="Singh A."/>
            <person name="Wilkins M.J."/>
            <person name="Williams K.H."/>
            <person name="Banfield J.F."/>
        </authorList>
    </citation>
    <scope>NUCLEOTIDE SEQUENCE [LARGE SCALE GENOMIC DNA]</scope>
</reference>
<dbReference type="SUPFAM" id="SSF74650">
    <property type="entry name" value="Galactose mutarotase-like"/>
    <property type="match status" value="1"/>
</dbReference>
<dbReference type="GO" id="GO:0030246">
    <property type="term" value="F:carbohydrate binding"/>
    <property type="evidence" value="ECO:0007669"/>
    <property type="project" value="InterPro"/>
</dbReference>
<dbReference type="InterPro" id="IPR014718">
    <property type="entry name" value="GH-type_carb-bd"/>
</dbReference>
<organism evidence="1 2">
    <name type="scientific">Candidatus Daviesbacteria bacterium GW2011_GWB1_36_5</name>
    <dbReference type="NCBI Taxonomy" id="1618426"/>
    <lineage>
        <taxon>Bacteria</taxon>
        <taxon>Candidatus Daviesiibacteriota</taxon>
    </lineage>
</organism>
<dbReference type="Proteomes" id="UP000034492">
    <property type="component" value="Unassembled WGS sequence"/>
</dbReference>
<evidence type="ECO:0000313" key="1">
    <source>
        <dbReference type="EMBL" id="KKQ09223.1"/>
    </source>
</evidence>